<evidence type="ECO:0000313" key="2">
    <source>
        <dbReference type="EMBL" id="KAJ9664612.1"/>
    </source>
</evidence>
<protein>
    <submittedName>
        <fullName evidence="2">Uncharacterized protein</fullName>
    </submittedName>
</protein>
<keyword evidence="3" id="KW-1185">Reference proteome</keyword>
<dbReference type="Proteomes" id="UP001172684">
    <property type="component" value="Unassembled WGS sequence"/>
</dbReference>
<feature type="coiled-coil region" evidence="1">
    <location>
        <begin position="65"/>
        <end position="93"/>
    </location>
</feature>
<proteinExistence type="predicted"/>
<sequence>MPGSPLDSNPAYHRYKTLGHLPAGIKEFDKNSKGEYIVNYSELYYRALNEAGGLYGIKYNSRSALVTFKRQLRDEEEENAILTEDELSVKEKEKMEVPRITNKKNLLLEHGDYYKENNLRNTTCCSIRECKGFDFFKLTTKDLDEINADYSEEDGEEDTEENNLE</sequence>
<evidence type="ECO:0000313" key="3">
    <source>
        <dbReference type="Proteomes" id="UP001172684"/>
    </source>
</evidence>
<name>A0ABQ9NQR0_9PEZI</name>
<accession>A0ABQ9NQR0</accession>
<dbReference type="EMBL" id="JAPDRL010000036">
    <property type="protein sequence ID" value="KAJ9664612.1"/>
    <property type="molecule type" value="Genomic_DNA"/>
</dbReference>
<gene>
    <name evidence="2" type="ORF">H2201_005124</name>
</gene>
<keyword evidence="1" id="KW-0175">Coiled coil</keyword>
<organism evidence="2 3">
    <name type="scientific">Coniosporium apollinis</name>
    <dbReference type="NCBI Taxonomy" id="61459"/>
    <lineage>
        <taxon>Eukaryota</taxon>
        <taxon>Fungi</taxon>
        <taxon>Dikarya</taxon>
        <taxon>Ascomycota</taxon>
        <taxon>Pezizomycotina</taxon>
        <taxon>Dothideomycetes</taxon>
        <taxon>Dothideomycetes incertae sedis</taxon>
        <taxon>Coniosporium</taxon>
    </lineage>
</organism>
<reference evidence="2" key="1">
    <citation type="submission" date="2022-10" db="EMBL/GenBank/DDBJ databases">
        <title>Culturing micro-colonial fungi from biological soil crusts in the Mojave desert and describing Neophaeococcomyces mojavensis, and introducing the new genera and species Taxawa tesnikishii.</title>
        <authorList>
            <person name="Kurbessoian T."/>
            <person name="Stajich J.E."/>
        </authorList>
    </citation>
    <scope>NUCLEOTIDE SEQUENCE</scope>
    <source>
        <strain evidence="2">TK_1</strain>
    </source>
</reference>
<comment type="caution">
    <text evidence="2">The sequence shown here is derived from an EMBL/GenBank/DDBJ whole genome shotgun (WGS) entry which is preliminary data.</text>
</comment>
<evidence type="ECO:0000256" key="1">
    <source>
        <dbReference type="SAM" id="Coils"/>
    </source>
</evidence>